<keyword evidence="3" id="KW-0560">Oxidoreductase</keyword>
<dbReference type="RefSeq" id="WP_185065663.1">
    <property type="nucleotide sequence ID" value="NZ_BAABJP010000068.1"/>
</dbReference>
<feature type="domain" description="Luciferase-like" evidence="5">
    <location>
        <begin position="15"/>
        <end position="286"/>
    </location>
</feature>
<dbReference type="CDD" id="cd01097">
    <property type="entry name" value="Tetrahydromethanopterin_reductase"/>
    <property type="match status" value="1"/>
</dbReference>
<dbReference type="InterPro" id="IPR050172">
    <property type="entry name" value="SsuD_RutA_monooxygenase"/>
</dbReference>
<evidence type="ECO:0000256" key="3">
    <source>
        <dbReference type="ARBA" id="ARBA00023002"/>
    </source>
</evidence>
<evidence type="ECO:0000313" key="6">
    <source>
        <dbReference type="EMBL" id="GAA5176043.1"/>
    </source>
</evidence>
<dbReference type="InterPro" id="IPR011251">
    <property type="entry name" value="Luciferase-like_dom"/>
</dbReference>
<name>A0ABP9RE44_9PSEU</name>
<keyword evidence="7" id="KW-1185">Reference proteome</keyword>
<sequence>MSVTYGLALENFTSAASNPDIDALIGYARRAEELGFTGLWAWDHLFLGSRQPFPCLEALTTLTTLAAHTTSIGLGTGVLVLPIRDPALLAKTAASIQELSKGRLTLGVAAGWYQREFAATGAPFRGRGKRFERNLEICYKLWADDEVTGEWEDLSFRRVRMLPHPKPRPRLLIGGYVDRVLRRVATLGDGWLTYFYRAEDFARSWYKIRDYAAEAGRDPNELRNVAQLPICIDESFEAADRKVGPFLAEYFDNPEWSDATPESAVRGTPEQCAEQLAEHISAGVEHIALVPYRYRQEQVERFAAEVLPLLPDTARPAAGVR</sequence>
<organism evidence="6 7">
    <name type="scientific">Pseudonocardia eucalypti</name>
    <dbReference type="NCBI Taxonomy" id="648755"/>
    <lineage>
        <taxon>Bacteria</taxon>
        <taxon>Bacillati</taxon>
        <taxon>Actinomycetota</taxon>
        <taxon>Actinomycetes</taxon>
        <taxon>Pseudonocardiales</taxon>
        <taxon>Pseudonocardiaceae</taxon>
        <taxon>Pseudonocardia</taxon>
    </lineage>
</organism>
<dbReference type="Proteomes" id="UP001428817">
    <property type="component" value="Unassembled WGS sequence"/>
</dbReference>
<accession>A0ABP9RE44</accession>
<proteinExistence type="predicted"/>
<dbReference type="InterPro" id="IPR036661">
    <property type="entry name" value="Luciferase-like_sf"/>
</dbReference>
<dbReference type="EMBL" id="BAABJP010000068">
    <property type="protein sequence ID" value="GAA5176043.1"/>
    <property type="molecule type" value="Genomic_DNA"/>
</dbReference>
<dbReference type="SUPFAM" id="SSF51679">
    <property type="entry name" value="Bacterial luciferase-like"/>
    <property type="match status" value="1"/>
</dbReference>
<gene>
    <name evidence="6" type="ORF">GCM10023321_83440</name>
</gene>
<dbReference type="PANTHER" id="PTHR42847">
    <property type="entry name" value="ALKANESULFONATE MONOOXYGENASE"/>
    <property type="match status" value="1"/>
</dbReference>
<dbReference type="Pfam" id="PF00296">
    <property type="entry name" value="Bac_luciferase"/>
    <property type="match status" value="1"/>
</dbReference>
<keyword evidence="1" id="KW-0285">Flavoprotein</keyword>
<evidence type="ECO:0000256" key="2">
    <source>
        <dbReference type="ARBA" id="ARBA00022643"/>
    </source>
</evidence>
<keyword evidence="2" id="KW-0288">FMN</keyword>
<dbReference type="Gene3D" id="3.20.20.30">
    <property type="entry name" value="Luciferase-like domain"/>
    <property type="match status" value="1"/>
</dbReference>
<reference evidence="7" key="1">
    <citation type="journal article" date="2019" name="Int. J. Syst. Evol. Microbiol.">
        <title>The Global Catalogue of Microorganisms (GCM) 10K type strain sequencing project: providing services to taxonomists for standard genome sequencing and annotation.</title>
        <authorList>
            <consortium name="The Broad Institute Genomics Platform"/>
            <consortium name="The Broad Institute Genome Sequencing Center for Infectious Disease"/>
            <person name="Wu L."/>
            <person name="Ma J."/>
        </authorList>
    </citation>
    <scope>NUCLEOTIDE SEQUENCE [LARGE SCALE GENOMIC DNA]</scope>
    <source>
        <strain evidence="7">JCM 18303</strain>
    </source>
</reference>
<dbReference type="NCBIfam" id="TIGR03619">
    <property type="entry name" value="F420_Rv2161c"/>
    <property type="match status" value="1"/>
</dbReference>
<dbReference type="PANTHER" id="PTHR42847:SF4">
    <property type="entry name" value="ALKANESULFONATE MONOOXYGENASE-RELATED"/>
    <property type="match status" value="1"/>
</dbReference>
<dbReference type="InterPro" id="IPR019921">
    <property type="entry name" value="Lucif-like_OxRdtase_Rv2161c"/>
</dbReference>
<keyword evidence="4" id="KW-0503">Monooxygenase</keyword>
<evidence type="ECO:0000259" key="5">
    <source>
        <dbReference type="Pfam" id="PF00296"/>
    </source>
</evidence>
<protein>
    <recommendedName>
        <fullName evidence="5">Luciferase-like domain-containing protein</fullName>
    </recommendedName>
</protein>
<evidence type="ECO:0000256" key="1">
    <source>
        <dbReference type="ARBA" id="ARBA00022630"/>
    </source>
</evidence>
<evidence type="ECO:0000313" key="7">
    <source>
        <dbReference type="Proteomes" id="UP001428817"/>
    </source>
</evidence>
<evidence type="ECO:0000256" key="4">
    <source>
        <dbReference type="ARBA" id="ARBA00023033"/>
    </source>
</evidence>
<comment type="caution">
    <text evidence="6">The sequence shown here is derived from an EMBL/GenBank/DDBJ whole genome shotgun (WGS) entry which is preliminary data.</text>
</comment>